<dbReference type="RefSeq" id="WP_159541800.1">
    <property type="nucleotide sequence ID" value="NZ_CP047156.1"/>
</dbReference>
<dbReference type="Gene3D" id="3.40.50.720">
    <property type="entry name" value="NAD(P)-binding Rossmann-like Domain"/>
    <property type="match status" value="1"/>
</dbReference>
<reference evidence="4 5" key="1">
    <citation type="journal article" date="2018" name="Int. J. Syst. Evol. Microbiol.">
        <title>Epidermidibacterium keratini gen. nov., sp. nov., a member of the family Sporichthyaceae, isolated from keratin epidermis.</title>
        <authorList>
            <person name="Lee D.G."/>
            <person name="Trujillo M.E."/>
            <person name="Kang S."/>
            <person name="Nam J.J."/>
            <person name="Kim Y.J."/>
        </authorList>
    </citation>
    <scope>NUCLEOTIDE SEQUENCE [LARGE SCALE GENOMIC DNA]</scope>
    <source>
        <strain evidence="4 5">EPI-7</strain>
    </source>
</reference>
<dbReference type="GO" id="GO:0016616">
    <property type="term" value="F:oxidoreductase activity, acting on the CH-OH group of donors, NAD or NADP as acceptor"/>
    <property type="evidence" value="ECO:0007669"/>
    <property type="project" value="TreeGrafter"/>
</dbReference>
<dbReference type="AlphaFoldDB" id="A0A7M3T519"/>
<dbReference type="CDD" id="cd05233">
    <property type="entry name" value="SDR_c"/>
    <property type="match status" value="1"/>
</dbReference>
<evidence type="ECO:0000256" key="2">
    <source>
        <dbReference type="ARBA" id="ARBA00023002"/>
    </source>
</evidence>
<keyword evidence="5" id="KW-1185">Reference proteome</keyword>
<dbReference type="InterPro" id="IPR002347">
    <property type="entry name" value="SDR_fam"/>
</dbReference>
<proteinExistence type="inferred from homology"/>
<accession>A0A7M3T519</accession>
<dbReference type="PANTHER" id="PTHR24322">
    <property type="entry name" value="PKSB"/>
    <property type="match status" value="1"/>
</dbReference>
<evidence type="ECO:0000313" key="4">
    <source>
        <dbReference type="EMBL" id="QHB98874.1"/>
    </source>
</evidence>
<sequence>MDVSGRIAVVTGAGSGMGRELALQLAATGAQVAAGDVSPSALEETQSLAAELDGRLTTHLLDVSDESQQKRFADEVRDQHATDHIHLLFNNAGIGGVGSMITDPRELWERTFAIDWGGVYLGVRTFMPMLIAADEARIVNTSSVNGFWASIGPRRAHTAYSAAKFAVKGFTEALITDLRLNAPHVTAALVMPGHIGTGIIANSRKVIAGTDSDRLTDPELVAARARLIASGVDAQRLSDEDVEQIVADRAREFTDKAPMTAAEAARIILDGVRRDQWRILVGDDAHELDRRVRRDPEDAYTVEFYDSFADSAGWSLGSL</sequence>
<dbReference type="InParanoid" id="A0A7M3T519"/>
<dbReference type="Pfam" id="PF00106">
    <property type="entry name" value="adh_short"/>
    <property type="match status" value="1"/>
</dbReference>
<dbReference type="SUPFAM" id="SSF51735">
    <property type="entry name" value="NAD(P)-binding Rossmann-fold domains"/>
    <property type="match status" value="1"/>
</dbReference>
<keyword evidence="2" id="KW-0560">Oxidoreductase</keyword>
<organism evidence="4 5">
    <name type="scientific">Epidermidibacterium keratini</name>
    <dbReference type="NCBI Taxonomy" id="1891644"/>
    <lineage>
        <taxon>Bacteria</taxon>
        <taxon>Bacillati</taxon>
        <taxon>Actinomycetota</taxon>
        <taxon>Actinomycetes</taxon>
        <taxon>Sporichthyales</taxon>
        <taxon>Sporichthyaceae</taxon>
        <taxon>Epidermidibacterium</taxon>
    </lineage>
</organism>
<dbReference type="PANTHER" id="PTHR24322:SF736">
    <property type="entry name" value="RETINOL DEHYDROGENASE 10"/>
    <property type="match status" value="1"/>
</dbReference>
<dbReference type="EMBL" id="CP047156">
    <property type="protein sequence ID" value="QHB98874.1"/>
    <property type="molecule type" value="Genomic_DNA"/>
</dbReference>
<dbReference type="Proteomes" id="UP000463857">
    <property type="component" value="Chromosome"/>
</dbReference>
<dbReference type="OrthoDB" id="9775296at2"/>
<protein>
    <submittedName>
        <fullName evidence="4">SDR family NAD(P)-dependent oxidoreductase</fullName>
    </submittedName>
</protein>
<comment type="similarity">
    <text evidence="1 3">Belongs to the short-chain dehydrogenases/reductases (SDR) family.</text>
</comment>
<gene>
    <name evidence="4" type="ORF">EK0264_00190</name>
</gene>
<evidence type="ECO:0000256" key="1">
    <source>
        <dbReference type="ARBA" id="ARBA00006484"/>
    </source>
</evidence>
<dbReference type="PRINTS" id="PR00080">
    <property type="entry name" value="SDRFAMILY"/>
</dbReference>
<dbReference type="PRINTS" id="PR00081">
    <property type="entry name" value="GDHRDH"/>
</dbReference>
<dbReference type="KEGG" id="eke:EK0264_00190"/>
<evidence type="ECO:0000256" key="3">
    <source>
        <dbReference type="RuleBase" id="RU000363"/>
    </source>
</evidence>
<dbReference type="InterPro" id="IPR036291">
    <property type="entry name" value="NAD(P)-bd_dom_sf"/>
</dbReference>
<evidence type="ECO:0000313" key="5">
    <source>
        <dbReference type="Proteomes" id="UP000463857"/>
    </source>
</evidence>
<name>A0A7M3T519_9ACTN</name>